<evidence type="ECO:0000256" key="6">
    <source>
        <dbReference type="ARBA" id="ARBA00071120"/>
    </source>
</evidence>
<evidence type="ECO:0000256" key="1">
    <source>
        <dbReference type="ARBA" id="ARBA00006538"/>
    </source>
</evidence>
<dbReference type="GO" id="GO:0009062">
    <property type="term" value="P:fatty acid catabolic process"/>
    <property type="evidence" value="ECO:0007669"/>
    <property type="project" value="TreeGrafter"/>
</dbReference>
<keyword evidence="4" id="KW-0443">Lipid metabolism</keyword>
<comment type="subunit">
    <text evidence="2">Homotetramer.</text>
</comment>
<dbReference type="RefSeq" id="WP_154077390.1">
    <property type="nucleotide sequence ID" value="NZ_CP045929.1"/>
</dbReference>
<keyword evidence="3" id="KW-0378">Hydrolase</keyword>
<dbReference type="KEGG" id="sace:GIY23_15965"/>
<evidence type="ECO:0000256" key="3">
    <source>
        <dbReference type="ARBA" id="ARBA00022801"/>
    </source>
</evidence>
<reference evidence="11" key="1">
    <citation type="submission" date="2019-11" db="EMBL/GenBank/DDBJ databases">
        <title>The complete genome sequence of Saccharopolyspora sp. E2A.</title>
        <authorList>
            <person name="Zhang G."/>
        </authorList>
    </citation>
    <scope>NUCLEOTIDE SEQUENCE [LARGE SCALE GENOMIC DNA]</scope>
    <source>
        <strain evidence="11">E2A</strain>
    </source>
</reference>
<evidence type="ECO:0000256" key="5">
    <source>
        <dbReference type="ARBA" id="ARBA00050943"/>
    </source>
</evidence>
<dbReference type="CDD" id="cd03444">
    <property type="entry name" value="Thioesterase_II_repeat1"/>
    <property type="match status" value="1"/>
</dbReference>
<evidence type="ECO:0000256" key="2">
    <source>
        <dbReference type="ARBA" id="ARBA00011881"/>
    </source>
</evidence>
<proteinExistence type="inferred from homology"/>
<evidence type="ECO:0000256" key="4">
    <source>
        <dbReference type="ARBA" id="ARBA00023098"/>
    </source>
</evidence>
<feature type="domain" description="Acyl-CoA thioesterase 2 C-terminal" evidence="8">
    <location>
        <begin position="186"/>
        <end position="310"/>
    </location>
</feature>
<dbReference type="InterPro" id="IPR003703">
    <property type="entry name" value="Acyl_CoA_thio"/>
</dbReference>
<dbReference type="Proteomes" id="UP000371041">
    <property type="component" value="Chromosome"/>
</dbReference>
<dbReference type="InterPro" id="IPR029069">
    <property type="entry name" value="HotDog_dom_sf"/>
</dbReference>
<evidence type="ECO:0000259" key="9">
    <source>
        <dbReference type="Pfam" id="PF13622"/>
    </source>
</evidence>
<dbReference type="CDD" id="cd03445">
    <property type="entry name" value="Thioesterase_II_repeat2"/>
    <property type="match status" value="1"/>
</dbReference>
<gene>
    <name evidence="10" type="primary">tesB</name>
    <name evidence="10" type="ORF">GIY23_15965</name>
</gene>
<dbReference type="Gene3D" id="2.40.160.210">
    <property type="entry name" value="Acyl-CoA thioesterase, double hotdog domain"/>
    <property type="match status" value="1"/>
</dbReference>
<accession>A0A5Q3Q811</accession>
<feature type="domain" description="Acyl-CoA thioesterase-like N-terminal HotDog" evidence="9">
    <location>
        <begin position="63"/>
        <end position="139"/>
    </location>
</feature>
<sequence length="315" mass="34205">MTEAARAAAADPAGAELGEAAFVDDAGIPRGQPVVDRLVALLDLERIEENIFRGVSPAESPVRVFGGQVAGQALVAAGRTVPEDRHVHSLHSYFIRPGDPSVPIVYDVDRTRDGKSFTTRRVVAVQRGKPIFSLSASFQQDEPGIDHADPMPLDVPAPETLPSYGQTVEGLAEVFGDAVKMPRPIDVRYVTDPPWVSRAAGPREARSQVWMRADGSLPDDALLHVCMVAYASDLTLLDAVLARHGVYWGLDKVVGASLDHAMWFHRRFRADEWLLYDCESPSASGGRGLATGRFFTRDGELVATVVQEGLLRVLD</sequence>
<evidence type="ECO:0000313" key="11">
    <source>
        <dbReference type="Proteomes" id="UP000371041"/>
    </source>
</evidence>
<dbReference type="InterPro" id="IPR025652">
    <property type="entry name" value="TesB_C"/>
</dbReference>
<dbReference type="PANTHER" id="PTHR11066:SF34">
    <property type="entry name" value="ACYL-COENZYME A THIOESTERASE 8"/>
    <property type="match status" value="1"/>
</dbReference>
<organism evidence="10 11">
    <name type="scientific">Allosaccharopolyspora coralli</name>
    <dbReference type="NCBI Taxonomy" id="2665642"/>
    <lineage>
        <taxon>Bacteria</taxon>
        <taxon>Bacillati</taxon>
        <taxon>Actinomycetota</taxon>
        <taxon>Actinomycetes</taxon>
        <taxon>Pseudonocardiales</taxon>
        <taxon>Pseudonocardiaceae</taxon>
        <taxon>Allosaccharopolyspora</taxon>
    </lineage>
</organism>
<dbReference type="EMBL" id="CP045929">
    <property type="protein sequence ID" value="QGK70811.1"/>
    <property type="molecule type" value="Genomic_DNA"/>
</dbReference>
<dbReference type="GO" id="GO:0006637">
    <property type="term" value="P:acyl-CoA metabolic process"/>
    <property type="evidence" value="ECO:0007669"/>
    <property type="project" value="InterPro"/>
</dbReference>
<keyword evidence="11" id="KW-1185">Reference proteome</keyword>
<protein>
    <recommendedName>
        <fullName evidence="6">Acyl-CoA thioesterase 2</fullName>
    </recommendedName>
    <alternativeName>
        <fullName evidence="7">Thioesterase II</fullName>
    </alternativeName>
</protein>
<dbReference type="Pfam" id="PF13622">
    <property type="entry name" value="4HBT_3"/>
    <property type="match status" value="1"/>
</dbReference>
<dbReference type="InterPro" id="IPR049449">
    <property type="entry name" value="TesB_ACOT8-like_N"/>
</dbReference>
<dbReference type="GO" id="GO:0047617">
    <property type="term" value="F:fatty acyl-CoA hydrolase activity"/>
    <property type="evidence" value="ECO:0007669"/>
    <property type="project" value="UniProtKB-EC"/>
</dbReference>
<dbReference type="NCBIfam" id="TIGR00189">
    <property type="entry name" value="tesB"/>
    <property type="match status" value="1"/>
</dbReference>
<name>A0A5Q3Q811_9PSEU</name>
<evidence type="ECO:0000256" key="7">
    <source>
        <dbReference type="ARBA" id="ARBA00079653"/>
    </source>
</evidence>
<dbReference type="AlphaFoldDB" id="A0A5Q3Q811"/>
<comment type="similarity">
    <text evidence="1">Belongs to the C/M/P thioester hydrolase family.</text>
</comment>
<evidence type="ECO:0000259" key="8">
    <source>
        <dbReference type="Pfam" id="PF02551"/>
    </source>
</evidence>
<dbReference type="SUPFAM" id="SSF54637">
    <property type="entry name" value="Thioesterase/thiol ester dehydrase-isomerase"/>
    <property type="match status" value="2"/>
</dbReference>
<dbReference type="PANTHER" id="PTHR11066">
    <property type="entry name" value="ACYL-COA THIOESTERASE"/>
    <property type="match status" value="1"/>
</dbReference>
<comment type="catalytic activity">
    <reaction evidence="5">
        <text>a fatty acyl-CoA + H2O = a fatty acid + CoA + H(+)</text>
        <dbReference type="Rhea" id="RHEA:16781"/>
        <dbReference type="ChEBI" id="CHEBI:15377"/>
        <dbReference type="ChEBI" id="CHEBI:15378"/>
        <dbReference type="ChEBI" id="CHEBI:28868"/>
        <dbReference type="ChEBI" id="CHEBI:57287"/>
        <dbReference type="ChEBI" id="CHEBI:77636"/>
        <dbReference type="EC" id="3.1.2.20"/>
    </reaction>
    <physiologicalReaction direction="left-to-right" evidence="5">
        <dbReference type="Rhea" id="RHEA:16782"/>
    </physiologicalReaction>
</comment>
<evidence type="ECO:0000313" key="10">
    <source>
        <dbReference type="EMBL" id="QGK70811.1"/>
    </source>
</evidence>
<dbReference type="Pfam" id="PF02551">
    <property type="entry name" value="Acyl_CoA_thio"/>
    <property type="match status" value="1"/>
</dbReference>
<dbReference type="FunFam" id="2.40.160.210:FF:000001">
    <property type="entry name" value="Acyl-CoA thioesterase II"/>
    <property type="match status" value="1"/>
</dbReference>
<dbReference type="InterPro" id="IPR042171">
    <property type="entry name" value="Acyl-CoA_hotdog"/>
</dbReference>